<evidence type="ECO:0000256" key="6">
    <source>
        <dbReference type="SAM" id="MobiDB-lite"/>
    </source>
</evidence>
<dbReference type="GO" id="GO:0043039">
    <property type="term" value="P:tRNA aminoacylation"/>
    <property type="evidence" value="ECO:0007669"/>
    <property type="project" value="InterPro"/>
</dbReference>
<dbReference type="InterPro" id="IPR002319">
    <property type="entry name" value="Phenylalanyl-tRNA_Synthase"/>
</dbReference>
<dbReference type="InterPro" id="IPR047121">
    <property type="entry name" value="YjiB-like"/>
</dbReference>
<keyword evidence="10" id="KW-1185">Reference proteome</keyword>
<dbReference type="Proteomes" id="UP000663866">
    <property type="component" value="Unassembled WGS sequence"/>
</dbReference>
<gene>
    <name evidence="9" type="ORF">OVN521_LOCUS9755</name>
</gene>
<evidence type="ECO:0000259" key="8">
    <source>
        <dbReference type="Pfam" id="PF05198"/>
    </source>
</evidence>
<dbReference type="SUPFAM" id="SSF54364">
    <property type="entry name" value="Translation initiation factor IF3, N-terminal domain"/>
    <property type="match status" value="1"/>
</dbReference>
<dbReference type="GO" id="GO:0000049">
    <property type="term" value="F:tRNA binding"/>
    <property type="evidence" value="ECO:0007669"/>
    <property type="project" value="InterPro"/>
</dbReference>
<feature type="region of interest" description="Disordered" evidence="6">
    <location>
        <begin position="212"/>
        <end position="232"/>
    </location>
</feature>
<keyword evidence="5" id="KW-0030">Aminoacyl-tRNA synthetase</keyword>
<feature type="domain" description="Translation initiation factor 3 N-terminal" evidence="8">
    <location>
        <begin position="42"/>
        <end position="92"/>
    </location>
</feature>
<dbReference type="Gene3D" id="3.10.20.80">
    <property type="entry name" value="Translation initiation factor 3 (IF-3), N-terminal domain"/>
    <property type="match status" value="1"/>
</dbReference>
<evidence type="ECO:0000313" key="10">
    <source>
        <dbReference type="Proteomes" id="UP000663866"/>
    </source>
</evidence>
<dbReference type="InterPro" id="IPR036787">
    <property type="entry name" value="T_IF-3_N_sf"/>
</dbReference>
<dbReference type="Gene3D" id="3.30.930.10">
    <property type="entry name" value="Bira Bifunctional Protein, Domain 2"/>
    <property type="match status" value="1"/>
</dbReference>
<dbReference type="SUPFAM" id="SSF51182">
    <property type="entry name" value="RmlC-like cupins"/>
    <property type="match status" value="1"/>
</dbReference>
<keyword evidence="2" id="KW-0547">Nucleotide-binding</keyword>
<name>A0A819HSL0_9BILA</name>
<keyword evidence="1" id="KW-0436">Ligase</keyword>
<dbReference type="Pfam" id="PF05198">
    <property type="entry name" value="IF3_N"/>
    <property type="match status" value="1"/>
</dbReference>
<dbReference type="GO" id="GO:0005524">
    <property type="term" value="F:ATP binding"/>
    <property type="evidence" value="ECO:0007669"/>
    <property type="project" value="UniProtKB-KW"/>
</dbReference>
<organism evidence="9 10">
    <name type="scientific">Rotaria magnacalcarata</name>
    <dbReference type="NCBI Taxonomy" id="392030"/>
    <lineage>
        <taxon>Eukaryota</taxon>
        <taxon>Metazoa</taxon>
        <taxon>Spiralia</taxon>
        <taxon>Gnathifera</taxon>
        <taxon>Rotifera</taxon>
        <taxon>Eurotatoria</taxon>
        <taxon>Bdelloidea</taxon>
        <taxon>Philodinida</taxon>
        <taxon>Philodinidae</taxon>
        <taxon>Rotaria</taxon>
    </lineage>
</organism>
<protein>
    <recommendedName>
        <fullName evidence="11">Phenylalanine--tRNA ligase</fullName>
    </recommendedName>
</protein>
<reference evidence="9" key="1">
    <citation type="submission" date="2021-02" db="EMBL/GenBank/DDBJ databases">
        <authorList>
            <person name="Nowell W R."/>
        </authorList>
    </citation>
    <scope>NUCLEOTIDE SEQUENCE</scope>
</reference>
<dbReference type="PANTHER" id="PTHR36448">
    <property type="entry name" value="BLR7373 PROTEIN"/>
    <property type="match status" value="1"/>
</dbReference>
<evidence type="ECO:0000256" key="5">
    <source>
        <dbReference type="ARBA" id="ARBA00023146"/>
    </source>
</evidence>
<proteinExistence type="predicted"/>
<evidence type="ECO:0008006" key="11">
    <source>
        <dbReference type="Google" id="ProtNLM"/>
    </source>
</evidence>
<dbReference type="Pfam" id="PF01409">
    <property type="entry name" value="tRNA-synt_2d"/>
    <property type="match status" value="1"/>
</dbReference>
<dbReference type="InterPro" id="IPR045864">
    <property type="entry name" value="aa-tRNA-synth_II/BPL/LPL"/>
</dbReference>
<dbReference type="GO" id="GO:0004812">
    <property type="term" value="F:aminoacyl-tRNA ligase activity"/>
    <property type="evidence" value="ECO:0007669"/>
    <property type="project" value="UniProtKB-KW"/>
</dbReference>
<dbReference type="EMBL" id="CAJOBG010001203">
    <property type="protein sequence ID" value="CAF3905731.1"/>
    <property type="molecule type" value="Genomic_DNA"/>
</dbReference>
<evidence type="ECO:0000256" key="4">
    <source>
        <dbReference type="ARBA" id="ARBA00022917"/>
    </source>
</evidence>
<dbReference type="GO" id="GO:0003743">
    <property type="term" value="F:translation initiation factor activity"/>
    <property type="evidence" value="ECO:0007669"/>
    <property type="project" value="InterPro"/>
</dbReference>
<keyword evidence="3" id="KW-0067">ATP-binding</keyword>
<dbReference type="SUPFAM" id="SSF55681">
    <property type="entry name" value="Class II aaRS and biotin synthetases"/>
    <property type="match status" value="1"/>
</dbReference>
<feature type="domain" description="Phenylalanyl-tRNA synthetase" evidence="7">
    <location>
        <begin position="327"/>
        <end position="450"/>
    </location>
</feature>
<dbReference type="CDD" id="cd02219">
    <property type="entry name" value="cupin_YjlB-like"/>
    <property type="match status" value="1"/>
</dbReference>
<comment type="caution">
    <text evidence="9">The sequence shown here is derived from an EMBL/GenBank/DDBJ whole genome shotgun (WGS) entry which is preliminary data.</text>
</comment>
<dbReference type="InterPro" id="IPR019814">
    <property type="entry name" value="Translation_initiation_fac_3_N"/>
</dbReference>
<dbReference type="AlphaFoldDB" id="A0A819HSL0"/>
<keyword evidence="4" id="KW-0648">Protein biosynthesis</keyword>
<sequence length="671" mass="77531">MIRRFLTSQLFVSTRFVSQYYSKKKILVPSRLGVTPGNQHLQVNLFDDENKQSLGRMSLNEAQKLAKFRELILVLFDESHDPPDVRLMTGKNLAHIRDETRANKKRELSNEKIADFALRLRPHIADKDLLTKLANAKAAYAKGCSIRFSLDFGHSIDEKETEKLAARADDQKAFLARLKPHLEEFPKVHTNSKSVRSIILIVPSKLLAEKSTKKTDKSADVQQGEAAEEESKSIDIEDKNINISRNIRRKSMIVLKRFYTRPILRRILYPYRTNATTTQRKSDPFNIEYDPIKQAIIYPPELIIQNKKYPTDSWTNVNGHILSRIGQNLHQRKNHPLYHLTNRLRQHFYQYYDPRKLSPKFSIIDDLRPIVTTEQNFDSICIPADHVSRTKTMNYYINKNTLLRAHTSAHQVDLMRSGLNAFLCIGDVYRRDHIDPTHYPVFHQCEGVQLFNKEELFIENRNVRGDKDYLQIFGPNVYFHCYSTVKMAFNDVKIETFFVHDDGHFFPNNNHLPVIVYRQVFDGKSVSASSWEQLFKQNNFGNSWRDGIFSYHHYHSTAHEALGCYGGRAQVRLGGYNEQVRKDIELTAGDCILIPAGVAHKNMQQDNGFSVVGAYDADGKDYDMNYGKNAEERSKAEENIKQVKVPRIDPVVGDNGGVIQHWKNGCFHRET</sequence>
<dbReference type="PANTHER" id="PTHR36448:SF2">
    <property type="entry name" value="CUPIN TYPE-1 DOMAIN-CONTAINING PROTEIN"/>
    <property type="match status" value="1"/>
</dbReference>
<evidence type="ECO:0000256" key="1">
    <source>
        <dbReference type="ARBA" id="ARBA00022598"/>
    </source>
</evidence>
<accession>A0A819HSL0</accession>
<evidence type="ECO:0000259" key="7">
    <source>
        <dbReference type="Pfam" id="PF01409"/>
    </source>
</evidence>
<evidence type="ECO:0000256" key="2">
    <source>
        <dbReference type="ARBA" id="ARBA00022741"/>
    </source>
</evidence>
<dbReference type="InterPro" id="IPR011051">
    <property type="entry name" value="RmlC_Cupin_sf"/>
</dbReference>
<evidence type="ECO:0000256" key="3">
    <source>
        <dbReference type="ARBA" id="ARBA00022840"/>
    </source>
</evidence>
<evidence type="ECO:0000313" key="9">
    <source>
        <dbReference type="EMBL" id="CAF3905731.1"/>
    </source>
</evidence>